<evidence type="ECO:0000256" key="5">
    <source>
        <dbReference type="ARBA" id="ARBA00022692"/>
    </source>
</evidence>
<feature type="transmembrane region" description="Helical" evidence="8">
    <location>
        <begin position="60"/>
        <end position="79"/>
    </location>
</feature>
<keyword evidence="3 8" id="KW-0813">Transport</keyword>
<dbReference type="InterPro" id="IPR013055">
    <property type="entry name" value="Tachy_Neuro_lke_CS"/>
</dbReference>
<reference evidence="10 11" key="1">
    <citation type="submission" date="2020-03" db="EMBL/GenBank/DDBJ databases">
        <title>Genomic Encyclopedia of Type Strains, Phase III (KMG-III): the genomes of soil and plant-associated and newly described type strains.</title>
        <authorList>
            <person name="Whitman W."/>
        </authorList>
    </citation>
    <scope>NUCLEOTIDE SEQUENCE [LARGE SCALE GENOMIC DNA]</scope>
    <source>
        <strain evidence="10 11">CECT 8804</strain>
    </source>
</reference>
<dbReference type="InterPro" id="IPR020846">
    <property type="entry name" value="MFS_dom"/>
</dbReference>
<feature type="transmembrane region" description="Helical" evidence="8">
    <location>
        <begin position="149"/>
        <end position="171"/>
    </location>
</feature>
<evidence type="ECO:0000256" key="7">
    <source>
        <dbReference type="ARBA" id="ARBA00023136"/>
    </source>
</evidence>
<keyword evidence="4" id="KW-1003">Cell membrane</keyword>
<keyword evidence="5 8" id="KW-0812">Transmembrane</keyword>
<sequence>MIDAARSSPGGSDPGLSFGGFVALMAGLMAMNALGIDSMLPALPAIAQSLHIAAENQRQWVISAYVIGFGVAQIGWGSFADAYGRKPIVVASLLLFALFSLIIVLVPSFTVMLIARFLQGIAASASRVLVSSIVRDCYSGRRMARVMSLSFIVFLAVPILAPGIGSAILMLGGSWRMIFLLLGAYGFITAAIVALRLRETLHPEYRRALSFGGVGRAMERVVTNRMAIGYTLVGACSFGAILGFINSIEQIVTDILHAQPLFPIIFASIAAAMGVAAYLNSRLVERLGTRRISHAALLCFTCAGGLHLLVALSGHETLFTFILLQALTQFFVGLMGSNFNSMAMESMGDIAGTAASVQGFISTCLAAVIGLAIGQSFNGTTVPMSAGFLVLGLLSIVIVLFAEKGKLFRPQHSPVTQ</sequence>
<evidence type="ECO:0000313" key="11">
    <source>
        <dbReference type="Proteomes" id="UP000727456"/>
    </source>
</evidence>
<proteinExistence type="inferred from homology"/>
<name>A0ABX0TR78_9SPHN</name>
<protein>
    <recommendedName>
        <fullName evidence="8">Bcr/CflA family efflux transporter</fullName>
    </recommendedName>
</protein>
<keyword evidence="8" id="KW-0997">Cell inner membrane</keyword>
<comment type="similarity">
    <text evidence="2 8">Belongs to the major facilitator superfamily. Bcr/CmlA family.</text>
</comment>
<dbReference type="NCBIfam" id="TIGR00710">
    <property type="entry name" value="efflux_Bcr_CflA"/>
    <property type="match status" value="1"/>
</dbReference>
<dbReference type="Pfam" id="PF07690">
    <property type="entry name" value="MFS_1"/>
    <property type="match status" value="1"/>
</dbReference>
<dbReference type="EMBL" id="JAAOZC010000003">
    <property type="protein sequence ID" value="NIJ08032.1"/>
    <property type="molecule type" value="Genomic_DNA"/>
</dbReference>
<dbReference type="SUPFAM" id="SSF103473">
    <property type="entry name" value="MFS general substrate transporter"/>
    <property type="match status" value="1"/>
</dbReference>
<feature type="transmembrane region" description="Helical" evidence="8">
    <location>
        <begin position="16"/>
        <end position="40"/>
    </location>
</feature>
<feature type="transmembrane region" description="Helical" evidence="8">
    <location>
        <begin position="177"/>
        <end position="197"/>
    </location>
</feature>
<evidence type="ECO:0000259" key="9">
    <source>
        <dbReference type="PROSITE" id="PS50850"/>
    </source>
</evidence>
<dbReference type="PANTHER" id="PTHR23502">
    <property type="entry name" value="MAJOR FACILITATOR SUPERFAMILY"/>
    <property type="match status" value="1"/>
</dbReference>
<comment type="caution">
    <text evidence="10">The sequence shown here is derived from an EMBL/GenBank/DDBJ whole genome shotgun (WGS) entry which is preliminary data.</text>
</comment>
<dbReference type="InterPro" id="IPR036259">
    <property type="entry name" value="MFS_trans_sf"/>
</dbReference>
<dbReference type="Gene3D" id="1.20.1720.10">
    <property type="entry name" value="Multidrug resistance protein D"/>
    <property type="match status" value="1"/>
</dbReference>
<evidence type="ECO:0000256" key="2">
    <source>
        <dbReference type="ARBA" id="ARBA00006236"/>
    </source>
</evidence>
<comment type="caution">
    <text evidence="8">Lacks conserved residue(s) required for the propagation of feature annotation.</text>
</comment>
<dbReference type="PANTHER" id="PTHR23502:SF132">
    <property type="entry name" value="POLYAMINE TRANSPORTER 2-RELATED"/>
    <property type="match status" value="1"/>
</dbReference>
<keyword evidence="11" id="KW-1185">Reference proteome</keyword>
<feature type="transmembrane region" description="Helical" evidence="8">
    <location>
        <begin position="318"/>
        <end position="339"/>
    </location>
</feature>
<feature type="transmembrane region" description="Helical" evidence="8">
    <location>
        <begin position="292"/>
        <end position="312"/>
    </location>
</feature>
<dbReference type="InterPro" id="IPR004812">
    <property type="entry name" value="Efflux_drug-R_Bcr/CmlA"/>
</dbReference>
<gene>
    <name evidence="10" type="ORF">FHS31_001642</name>
</gene>
<feature type="domain" description="Major facilitator superfamily (MFS) profile" evidence="9">
    <location>
        <begin position="21"/>
        <end position="404"/>
    </location>
</feature>
<keyword evidence="7 8" id="KW-0472">Membrane</keyword>
<evidence type="ECO:0000256" key="6">
    <source>
        <dbReference type="ARBA" id="ARBA00022989"/>
    </source>
</evidence>
<dbReference type="RefSeq" id="WP_167072859.1">
    <property type="nucleotide sequence ID" value="NZ_JAAOZC010000003.1"/>
</dbReference>
<feature type="transmembrane region" description="Helical" evidence="8">
    <location>
        <begin position="351"/>
        <end position="373"/>
    </location>
</feature>
<dbReference type="InterPro" id="IPR011701">
    <property type="entry name" value="MFS"/>
</dbReference>
<feature type="transmembrane region" description="Helical" evidence="8">
    <location>
        <begin position="385"/>
        <end position="402"/>
    </location>
</feature>
<dbReference type="PROSITE" id="PS50850">
    <property type="entry name" value="MFS"/>
    <property type="match status" value="1"/>
</dbReference>
<dbReference type="PROSITE" id="PS00267">
    <property type="entry name" value="TACHYKININ"/>
    <property type="match status" value="1"/>
</dbReference>
<evidence type="ECO:0000256" key="4">
    <source>
        <dbReference type="ARBA" id="ARBA00022475"/>
    </source>
</evidence>
<evidence type="ECO:0000256" key="1">
    <source>
        <dbReference type="ARBA" id="ARBA00004651"/>
    </source>
</evidence>
<dbReference type="CDD" id="cd17320">
    <property type="entry name" value="MFS_MdfA_MDR_like"/>
    <property type="match status" value="1"/>
</dbReference>
<feature type="transmembrane region" description="Helical" evidence="8">
    <location>
        <begin position="260"/>
        <end position="280"/>
    </location>
</feature>
<feature type="transmembrane region" description="Helical" evidence="8">
    <location>
        <begin position="227"/>
        <end position="248"/>
    </location>
</feature>
<feature type="transmembrane region" description="Helical" evidence="8">
    <location>
        <begin position="91"/>
        <end position="118"/>
    </location>
</feature>
<evidence type="ECO:0000256" key="3">
    <source>
        <dbReference type="ARBA" id="ARBA00022448"/>
    </source>
</evidence>
<organism evidence="10 11">
    <name type="scientific">Sphingomonas vulcanisoli</name>
    <dbReference type="NCBI Taxonomy" id="1658060"/>
    <lineage>
        <taxon>Bacteria</taxon>
        <taxon>Pseudomonadati</taxon>
        <taxon>Pseudomonadota</taxon>
        <taxon>Alphaproteobacteria</taxon>
        <taxon>Sphingomonadales</taxon>
        <taxon>Sphingomonadaceae</taxon>
        <taxon>Sphingomonas</taxon>
    </lineage>
</organism>
<comment type="subcellular location">
    <subcellularLocation>
        <location evidence="8">Cell inner membrane</location>
        <topology evidence="8">Multi-pass membrane protein</topology>
    </subcellularLocation>
    <subcellularLocation>
        <location evidence="1">Cell membrane</location>
        <topology evidence="1">Multi-pass membrane protein</topology>
    </subcellularLocation>
</comment>
<dbReference type="Proteomes" id="UP000727456">
    <property type="component" value="Unassembled WGS sequence"/>
</dbReference>
<keyword evidence="6 8" id="KW-1133">Transmembrane helix</keyword>
<evidence type="ECO:0000313" key="10">
    <source>
        <dbReference type="EMBL" id="NIJ08032.1"/>
    </source>
</evidence>
<evidence type="ECO:0000256" key="8">
    <source>
        <dbReference type="RuleBase" id="RU365088"/>
    </source>
</evidence>
<accession>A0ABX0TR78</accession>